<evidence type="ECO:0000313" key="2">
    <source>
        <dbReference type="EMBL" id="TCO70899.1"/>
    </source>
</evidence>
<proteinExistence type="predicted"/>
<protein>
    <submittedName>
        <fullName evidence="2">Uncharacterized protein DUF1127</fullName>
    </submittedName>
</protein>
<dbReference type="RefSeq" id="WP_132544886.1">
    <property type="nucleotide sequence ID" value="NZ_SLWW01000008.1"/>
</dbReference>
<dbReference type="AlphaFoldDB" id="A0A4R2KJV3"/>
<dbReference type="EMBL" id="SLWW01000008">
    <property type="protein sequence ID" value="TCO70899.1"/>
    <property type="molecule type" value="Genomic_DNA"/>
</dbReference>
<feature type="domain" description="YjiS-like" evidence="1">
    <location>
        <begin position="31"/>
        <end position="56"/>
    </location>
</feature>
<dbReference type="InterPro" id="IPR009506">
    <property type="entry name" value="YjiS-like"/>
</dbReference>
<organism evidence="2 3">
    <name type="scientific">Rhodovulum euryhalinum</name>
    <dbReference type="NCBI Taxonomy" id="35805"/>
    <lineage>
        <taxon>Bacteria</taxon>
        <taxon>Pseudomonadati</taxon>
        <taxon>Pseudomonadota</taxon>
        <taxon>Alphaproteobacteria</taxon>
        <taxon>Rhodobacterales</taxon>
        <taxon>Paracoccaceae</taxon>
        <taxon>Rhodovulum</taxon>
    </lineage>
</organism>
<keyword evidence="3" id="KW-1185">Reference proteome</keyword>
<reference evidence="2 3" key="1">
    <citation type="submission" date="2019-03" db="EMBL/GenBank/DDBJ databases">
        <title>Genomic Encyclopedia of Type Strains, Phase IV (KMG-IV): sequencing the most valuable type-strain genomes for metagenomic binning, comparative biology and taxonomic classification.</title>
        <authorList>
            <person name="Goeker M."/>
        </authorList>
    </citation>
    <scope>NUCLEOTIDE SEQUENCE [LARGE SCALE GENOMIC DNA]</scope>
    <source>
        <strain evidence="2 3">DSM 4868</strain>
    </source>
</reference>
<dbReference type="Proteomes" id="UP000295142">
    <property type="component" value="Unassembled WGS sequence"/>
</dbReference>
<name>A0A4R2KJV3_9RHOB</name>
<dbReference type="Pfam" id="PF06568">
    <property type="entry name" value="YjiS-like"/>
    <property type="match status" value="1"/>
</dbReference>
<evidence type="ECO:0000259" key="1">
    <source>
        <dbReference type="Pfam" id="PF06568"/>
    </source>
</evidence>
<comment type="caution">
    <text evidence="2">The sequence shown here is derived from an EMBL/GenBank/DDBJ whole genome shotgun (WGS) entry which is preliminary data.</text>
</comment>
<sequence length="72" mass="8342">MAHIDTNTRRAIRLPELSGLVRRISLGLCAAHQRRRLADLDDAMLRDIGLTREQARAEARRPVWDVPKSWLR</sequence>
<gene>
    <name evidence="2" type="ORF">EV655_108140</name>
</gene>
<evidence type="ECO:0000313" key="3">
    <source>
        <dbReference type="Proteomes" id="UP000295142"/>
    </source>
</evidence>
<accession>A0A4R2KJV3</accession>